<accession>A0AAV5SR57</accession>
<protein>
    <submittedName>
        <fullName evidence="1">Uncharacterized protein</fullName>
    </submittedName>
</protein>
<evidence type="ECO:0000313" key="2">
    <source>
        <dbReference type="Proteomes" id="UP001432027"/>
    </source>
</evidence>
<dbReference type="EMBL" id="BTSX01000002">
    <property type="protein sequence ID" value="GMS85857.1"/>
    <property type="molecule type" value="Genomic_DNA"/>
</dbReference>
<dbReference type="Proteomes" id="UP001432027">
    <property type="component" value="Unassembled WGS sequence"/>
</dbReference>
<proteinExistence type="predicted"/>
<comment type="caution">
    <text evidence="1">The sequence shown here is derived from an EMBL/GenBank/DDBJ whole genome shotgun (WGS) entry which is preliminary data.</text>
</comment>
<reference evidence="1" key="1">
    <citation type="submission" date="2023-10" db="EMBL/GenBank/DDBJ databases">
        <title>Genome assembly of Pristionchus species.</title>
        <authorList>
            <person name="Yoshida K."/>
            <person name="Sommer R.J."/>
        </authorList>
    </citation>
    <scope>NUCLEOTIDE SEQUENCE</scope>
    <source>
        <strain evidence="1">RS0144</strain>
    </source>
</reference>
<organism evidence="1 2">
    <name type="scientific">Pristionchus entomophagus</name>
    <dbReference type="NCBI Taxonomy" id="358040"/>
    <lineage>
        <taxon>Eukaryota</taxon>
        <taxon>Metazoa</taxon>
        <taxon>Ecdysozoa</taxon>
        <taxon>Nematoda</taxon>
        <taxon>Chromadorea</taxon>
        <taxon>Rhabditida</taxon>
        <taxon>Rhabditina</taxon>
        <taxon>Diplogasteromorpha</taxon>
        <taxon>Diplogasteroidea</taxon>
        <taxon>Neodiplogasteridae</taxon>
        <taxon>Pristionchus</taxon>
    </lineage>
</organism>
<gene>
    <name evidence="1" type="ORF">PENTCL1PPCAC_8032</name>
</gene>
<feature type="non-terminal residue" evidence="1">
    <location>
        <position position="74"/>
    </location>
</feature>
<evidence type="ECO:0000313" key="1">
    <source>
        <dbReference type="EMBL" id="GMS85857.1"/>
    </source>
</evidence>
<dbReference type="AlphaFoldDB" id="A0AAV5SR57"/>
<name>A0AAV5SR57_9BILA</name>
<sequence length="74" mass="8021">EGSNGEKKGPFPLALVSTWYERSQLLPSVELSADDGKQWSSIVTLRRRNGPAFPISSFSKDPKGMGNIAIATEV</sequence>
<keyword evidence="2" id="KW-1185">Reference proteome</keyword>
<feature type="non-terminal residue" evidence="1">
    <location>
        <position position="1"/>
    </location>
</feature>